<dbReference type="KEGG" id="umr:103680939"/>
<dbReference type="InterPro" id="IPR029307">
    <property type="entry name" value="INT_SG_DDX_CT_C"/>
</dbReference>
<proteinExistence type="predicted"/>
<keyword evidence="3" id="KW-1185">Reference proteome</keyword>
<dbReference type="GeneID" id="103680939"/>
<reference evidence="3" key="1">
    <citation type="submission" date="2024-06" db="UniProtKB">
        <authorList>
            <consortium name="RefSeq"/>
        </authorList>
    </citation>
    <scope>NUCLEOTIDE SEQUENCE [LARGE SCALE GENOMIC DNA]</scope>
</reference>
<dbReference type="Proteomes" id="UP000261680">
    <property type="component" value="Chromosome X"/>
</dbReference>
<dbReference type="GO" id="GO:0032039">
    <property type="term" value="C:integrator complex"/>
    <property type="evidence" value="ECO:0007669"/>
    <property type="project" value="TreeGrafter"/>
</dbReference>
<dbReference type="AlphaFoldDB" id="A0A384DPG1"/>
<gene>
    <name evidence="4" type="primary">LOC103680939</name>
</gene>
<reference evidence="4" key="2">
    <citation type="submission" date="2025-08" db="UniProtKB">
        <authorList>
            <consortium name="RefSeq"/>
        </authorList>
    </citation>
    <scope>IDENTIFICATION</scope>
    <source>
        <tissue evidence="4">Whole blood</tissue>
    </source>
</reference>
<protein>
    <submittedName>
        <fullName evidence="4">Integrator complex subunit 6-like</fullName>
    </submittedName>
</protein>
<accession>A0A384DPG1</accession>
<evidence type="ECO:0000313" key="3">
    <source>
        <dbReference type="Proteomes" id="UP000261680"/>
    </source>
</evidence>
<name>A0A384DPG1_URSMA</name>
<feature type="domain" description="INTS6/SAGE1/DDX26B/CT45 C-terminal" evidence="2">
    <location>
        <begin position="143"/>
        <end position="204"/>
    </location>
</feature>
<dbReference type="GO" id="GO:0034472">
    <property type="term" value="P:snRNA 3'-end processing"/>
    <property type="evidence" value="ECO:0007669"/>
    <property type="project" value="TreeGrafter"/>
</dbReference>
<dbReference type="Pfam" id="PF15300">
    <property type="entry name" value="INT_SG_DDX_CT_C"/>
    <property type="match status" value="1"/>
</dbReference>
<dbReference type="PANTHER" id="PTHR12957">
    <property type="entry name" value="DEAD/H BOX POLYPEPTIDE 26/DICE1-RELATED"/>
    <property type="match status" value="1"/>
</dbReference>
<organism evidence="3 4">
    <name type="scientific">Ursus maritimus</name>
    <name type="common">Polar bear</name>
    <name type="synonym">Thalarctos maritimus</name>
    <dbReference type="NCBI Taxonomy" id="29073"/>
    <lineage>
        <taxon>Eukaryota</taxon>
        <taxon>Metazoa</taxon>
        <taxon>Chordata</taxon>
        <taxon>Craniata</taxon>
        <taxon>Vertebrata</taxon>
        <taxon>Euteleostomi</taxon>
        <taxon>Mammalia</taxon>
        <taxon>Eutheria</taxon>
        <taxon>Laurasiatheria</taxon>
        <taxon>Carnivora</taxon>
        <taxon>Caniformia</taxon>
        <taxon>Ursidae</taxon>
        <taxon>Ursus</taxon>
    </lineage>
</organism>
<dbReference type="RefSeq" id="XP_008708670.2">
    <property type="nucleotide sequence ID" value="XM_008710448.2"/>
</dbReference>
<feature type="region of interest" description="Disordered" evidence="1">
    <location>
        <begin position="1"/>
        <end position="64"/>
    </location>
</feature>
<evidence type="ECO:0000313" key="4">
    <source>
        <dbReference type="RefSeq" id="XP_008708670.2"/>
    </source>
</evidence>
<sequence length="224" mass="24921">MFTDVFQQTENNEGDQFAAGHQKQMKRPRKPSNHSPTKRRRSATVTHDVRDRKMENHPTPPDGFLPKAVAPEVMHRAGAGAPPNQLGSPTDDFAQGGLIPKPGSNSLGGTKTCSAADPKVPAMSSPGAVPNIPQVSPAMAKKINDDIKYQLMKEVRKFGRKYERIFTLLEEVRGPLAVKKQFVEFTIKEAARFKRGVLIQQLEKVLEKIESCRCLKKVNHQKSK</sequence>
<dbReference type="InterPro" id="IPR051113">
    <property type="entry name" value="Integrator_subunit6"/>
</dbReference>
<evidence type="ECO:0000256" key="1">
    <source>
        <dbReference type="SAM" id="MobiDB-lite"/>
    </source>
</evidence>
<dbReference type="OrthoDB" id="9634952at2759"/>
<evidence type="ECO:0000259" key="2">
    <source>
        <dbReference type="Pfam" id="PF15300"/>
    </source>
</evidence>
<feature type="compositionally biased region" description="Basic residues" evidence="1">
    <location>
        <begin position="23"/>
        <end position="42"/>
    </location>
</feature>
<feature type="compositionally biased region" description="Polar residues" evidence="1">
    <location>
        <begin position="1"/>
        <end position="11"/>
    </location>
</feature>
<dbReference type="PANTHER" id="PTHR12957:SF36">
    <property type="entry name" value="SAGE1-LIKE PROTEIN-RELATED"/>
    <property type="match status" value="1"/>
</dbReference>
<feature type="compositionally biased region" description="Basic and acidic residues" evidence="1">
    <location>
        <begin position="47"/>
        <end position="56"/>
    </location>
</feature>